<dbReference type="InterPro" id="IPR017918">
    <property type="entry name" value="N-reg_PII_CS"/>
</dbReference>
<dbReference type="GO" id="GO:0005829">
    <property type="term" value="C:cytosol"/>
    <property type="evidence" value="ECO:0007669"/>
    <property type="project" value="TreeGrafter"/>
</dbReference>
<comment type="caution">
    <text evidence="2">The sequence shown here is derived from an EMBL/GenBank/DDBJ whole genome shotgun (WGS) entry which is preliminary data.</text>
</comment>
<dbReference type="Proteomes" id="UP000215215">
    <property type="component" value="Unassembled WGS sequence"/>
</dbReference>
<dbReference type="SMART" id="SM00938">
    <property type="entry name" value="P-II"/>
    <property type="match status" value="1"/>
</dbReference>
<evidence type="ECO:0000313" key="3">
    <source>
        <dbReference type="Proteomes" id="UP000215215"/>
    </source>
</evidence>
<dbReference type="Gene3D" id="3.30.70.120">
    <property type="match status" value="1"/>
</dbReference>
<protein>
    <recommendedName>
        <fullName evidence="4">Transcriptional regulator</fullName>
    </recommendedName>
</protein>
<organism evidence="2 3">
    <name type="scientific">candidate division WOR-3 bacterium JGI_Cruoil_03_44_89</name>
    <dbReference type="NCBI Taxonomy" id="1973748"/>
    <lineage>
        <taxon>Bacteria</taxon>
        <taxon>Bacteria division WOR-3</taxon>
    </lineage>
</organism>
<dbReference type="SUPFAM" id="SSF54913">
    <property type="entry name" value="GlnB-like"/>
    <property type="match status" value="1"/>
</dbReference>
<dbReference type="PRINTS" id="PR00340">
    <property type="entry name" value="PIIGLNB"/>
</dbReference>
<dbReference type="PANTHER" id="PTHR30115">
    <property type="entry name" value="NITROGEN REGULATORY PROTEIN P-II"/>
    <property type="match status" value="1"/>
</dbReference>
<dbReference type="AlphaFoldDB" id="A0A235BS04"/>
<dbReference type="GO" id="GO:0030234">
    <property type="term" value="F:enzyme regulator activity"/>
    <property type="evidence" value="ECO:0007669"/>
    <property type="project" value="InterPro"/>
</dbReference>
<name>A0A235BS04_UNCW3</name>
<dbReference type="InterPro" id="IPR011322">
    <property type="entry name" value="N-reg_PII-like_a/b"/>
</dbReference>
<dbReference type="InterPro" id="IPR015867">
    <property type="entry name" value="N-reg_PII/ATP_PRibTrfase_C"/>
</dbReference>
<evidence type="ECO:0000313" key="2">
    <source>
        <dbReference type="EMBL" id="OYD14976.1"/>
    </source>
</evidence>
<evidence type="ECO:0008006" key="4">
    <source>
        <dbReference type="Google" id="ProtNLM"/>
    </source>
</evidence>
<dbReference type="Pfam" id="PF00543">
    <property type="entry name" value="P-II"/>
    <property type="match status" value="1"/>
</dbReference>
<dbReference type="PANTHER" id="PTHR30115:SF11">
    <property type="entry name" value="NITROGEN REGULATORY PROTEIN P-II HOMOLOG"/>
    <property type="match status" value="1"/>
</dbReference>
<dbReference type="EMBL" id="NOZQ01000150">
    <property type="protein sequence ID" value="OYD14976.1"/>
    <property type="molecule type" value="Genomic_DNA"/>
</dbReference>
<dbReference type="GO" id="GO:0005524">
    <property type="term" value="F:ATP binding"/>
    <property type="evidence" value="ECO:0007669"/>
    <property type="project" value="TreeGrafter"/>
</dbReference>
<evidence type="ECO:0000256" key="1">
    <source>
        <dbReference type="RuleBase" id="RU003936"/>
    </source>
</evidence>
<dbReference type="PROSITE" id="PS00638">
    <property type="entry name" value="PII_GLNB_CTER"/>
    <property type="match status" value="1"/>
</dbReference>
<accession>A0A235BS04</accession>
<dbReference type="PROSITE" id="PS51343">
    <property type="entry name" value="PII_GLNB_DOM"/>
    <property type="match status" value="1"/>
</dbReference>
<reference evidence="2 3" key="1">
    <citation type="submission" date="2017-07" db="EMBL/GenBank/DDBJ databases">
        <title>Recovery of genomes from metagenomes via a dereplication, aggregation, and scoring strategy.</title>
        <authorList>
            <person name="Sieber C.M."/>
            <person name="Probst A.J."/>
            <person name="Sharrar A."/>
            <person name="Thomas B.C."/>
            <person name="Hess M."/>
            <person name="Tringe S.G."/>
            <person name="Banfield J.F."/>
        </authorList>
    </citation>
    <scope>NUCLEOTIDE SEQUENCE [LARGE SCALE GENOMIC DNA]</scope>
    <source>
        <strain evidence="2">JGI_Cruoil_03_44_89</strain>
    </source>
</reference>
<comment type="similarity">
    <text evidence="1">Belongs to the P(II) protein family.</text>
</comment>
<gene>
    <name evidence="2" type="ORF">CH333_06825</name>
</gene>
<dbReference type="GO" id="GO:0006808">
    <property type="term" value="P:regulation of nitrogen utilization"/>
    <property type="evidence" value="ECO:0007669"/>
    <property type="project" value="InterPro"/>
</dbReference>
<dbReference type="InterPro" id="IPR002187">
    <property type="entry name" value="N-reg_PII"/>
</dbReference>
<proteinExistence type="inferred from homology"/>
<sequence length="115" mass="12863">MKRVECIVREDRAKKILNALLDFDVWGVTITSVRGCGRQKGYTSSEYMDRRTPVRTLPFTKLEFVVRDGMIEPLIERIIQVTGTGGMGDGKIFVHSVEDAVRISTGERGDKAISS</sequence>